<dbReference type="GO" id="GO:0022857">
    <property type="term" value="F:transmembrane transporter activity"/>
    <property type="evidence" value="ECO:0007669"/>
    <property type="project" value="TreeGrafter"/>
</dbReference>
<evidence type="ECO:0000256" key="5">
    <source>
        <dbReference type="ARBA" id="ARBA00023136"/>
    </source>
</evidence>
<keyword evidence="2" id="KW-0813">Transport</keyword>
<dbReference type="PANTHER" id="PTHR43791">
    <property type="entry name" value="PERMEASE-RELATED"/>
    <property type="match status" value="1"/>
</dbReference>
<dbReference type="PANTHER" id="PTHR43791:SF21">
    <property type="entry name" value="MAJOR FACILITATOR SUPERFAMILY (MFS) PROFILE DOMAIN-CONTAINING PROTEIN"/>
    <property type="match status" value="1"/>
</dbReference>
<comment type="subcellular location">
    <subcellularLocation>
        <location evidence="1">Membrane</location>
        <topology evidence="1">Multi-pass membrane protein</topology>
    </subcellularLocation>
</comment>
<feature type="transmembrane region" description="Helical" evidence="6">
    <location>
        <begin position="38"/>
        <end position="55"/>
    </location>
</feature>
<feature type="transmembrane region" description="Helical" evidence="6">
    <location>
        <begin position="356"/>
        <end position="376"/>
    </location>
</feature>
<feature type="transmembrane region" description="Helical" evidence="6">
    <location>
        <begin position="137"/>
        <end position="155"/>
    </location>
</feature>
<keyword evidence="4 6" id="KW-1133">Transmembrane helix</keyword>
<sequence>MRSQASDEVEKSGAYAVEIVSGAANEAKALEKKVNLKLEFIVVLVLAMVFIPCSIDNTNIGHVATTNTIKDANITHDEIADSVSILSATFITLQPMSTAIGRRNRGTLIALRLLLEGFEAGFVPTSFYYLSTIYPKYSLGFRLGAFAGLIAYGIFRIRSSSLHNWQLLSVIEGALSVFMAVITVLVLPASLDTAWFFKPPEAAHAVSRMEEDVAGASEEDAYGKSAPITRRDVLDAVADWKTLITVVFNILATLPVSAFSYFIPLIVKGMGYLGVKASLMSVSPFAVGALVMYPSNNHKLRYGFIHVCLAGAFTAGPLIVASIIIEINGWSNLAGVIAGQLFKARLLTVLVRYPLLVTMILIAIGAIGFLSIRILLMWINHKRVRVISTWRAESFEKGRLSTERRGDPKLTFRYGY</sequence>
<feature type="transmembrane region" description="Helical" evidence="6">
    <location>
        <begin position="243"/>
        <end position="263"/>
    </location>
</feature>
<evidence type="ECO:0000256" key="2">
    <source>
        <dbReference type="ARBA" id="ARBA00022448"/>
    </source>
</evidence>
<dbReference type="OrthoDB" id="2985014at2759"/>
<keyword evidence="3 6" id="KW-0812">Transmembrane</keyword>
<dbReference type="Proteomes" id="UP000799770">
    <property type="component" value="Unassembled WGS sequence"/>
</dbReference>
<feature type="transmembrane region" description="Helical" evidence="6">
    <location>
        <begin position="304"/>
        <end position="325"/>
    </location>
</feature>
<feature type="transmembrane region" description="Helical" evidence="6">
    <location>
        <begin position="167"/>
        <end position="191"/>
    </location>
</feature>
<name>A0A6A5YNX0_9PLEO</name>
<organism evidence="7 8">
    <name type="scientific">Lophiotrema nucula</name>
    <dbReference type="NCBI Taxonomy" id="690887"/>
    <lineage>
        <taxon>Eukaryota</taxon>
        <taxon>Fungi</taxon>
        <taxon>Dikarya</taxon>
        <taxon>Ascomycota</taxon>
        <taxon>Pezizomycotina</taxon>
        <taxon>Dothideomycetes</taxon>
        <taxon>Pleosporomycetidae</taxon>
        <taxon>Pleosporales</taxon>
        <taxon>Lophiotremataceae</taxon>
        <taxon>Lophiotrema</taxon>
    </lineage>
</organism>
<dbReference type="InterPro" id="IPR036259">
    <property type="entry name" value="MFS_trans_sf"/>
</dbReference>
<accession>A0A6A5YNX0</accession>
<feature type="transmembrane region" description="Helical" evidence="6">
    <location>
        <begin position="270"/>
        <end position="292"/>
    </location>
</feature>
<keyword evidence="8" id="KW-1185">Reference proteome</keyword>
<dbReference type="AlphaFoldDB" id="A0A6A5YNX0"/>
<evidence type="ECO:0000256" key="6">
    <source>
        <dbReference type="SAM" id="Phobius"/>
    </source>
</evidence>
<evidence type="ECO:0000256" key="3">
    <source>
        <dbReference type="ARBA" id="ARBA00022692"/>
    </source>
</evidence>
<evidence type="ECO:0000313" key="7">
    <source>
        <dbReference type="EMBL" id="KAF2108087.1"/>
    </source>
</evidence>
<dbReference type="Gene3D" id="1.20.1250.20">
    <property type="entry name" value="MFS general substrate transporter like domains"/>
    <property type="match status" value="1"/>
</dbReference>
<proteinExistence type="predicted"/>
<reference evidence="7" key="1">
    <citation type="journal article" date="2020" name="Stud. Mycol.">
        <title>101 Dothideomycetes genomes: a test case for predicting lifestyles and emergence of pathogens.</title>
        <authorList>
            <person name="Haridas S."/>
            <person name="Albert R."/>
            <person name="Binder M."/>
            <person name="Bloem J."/>
            <person name="Labutti K."/>
            <person name="Salamov A."/>
            <person name="Andreopoulos B."/>
            <person name="Baker S."/>
            <person name="Barry K."/>
            <person name="Bills G."/>
            <person name="Bluhm B."/>
            <person name="Cannon C."/>
            <person name="Castanera R."/>
            <person name="Culley D."/>
            <person name="Daum C."/>
            <person name="Ezra D."/>
            <person name="Gonzalez J."/>
            <person name="Henrissat B."/>
            <person name="Kuo A."/>
            <person name="Liang C."/>
            <person name="Lipzen A."/>
            <person name="Lutzoni F."/>
            <person name="Magnuson J."/>
            <person name="Mondo S."/>
            <person name="Nolan M."/>
            <person name="Ohm R."/>
            <person name="Pangilinan J."/>
            <person name="Park H.-J."/>
            <person name="Ramirez L."/>
            <person name="Alfaro M."/>
            <person name="Sun H."/>
            <person name="Tritt A."/>
            <person name="Yoshinaga Y."/>
            <person name="Zwiers L.-H."/>
            <person name="Turgeon B."/>
            <person name="Goodwin S."/>
            <person name="Spatafora J."/>
            <person name="Crous P."/>
            <person name="Grigoriev I."/>
        </authorList>
    </citation>
    <scope>NUCLEOTIDE SEQUENCE</scope>
    <source>
        <strain evidence="7">CBS 627.86</strain>
    </source>
</reference>
<evidence type="ECO:0008006" key="9">
    <source>
        <dbReference type="Google" id="ProtNLM"/>
    </source>
</evidence>
<dbReference type="EMBL" id="ML977350">
    <property type="protein sequence ID" value="KAF2108087.1"/>
    <property type="molecule type" value="Genomic_DNA"/>
</dbReference>
<protein>
    <recommendedName>
        <fullName evidence="9">Major facilitator superfamily domain-containing protein</fullName>
    </recommendedName>
</protein>
<gene>
    <name evidence="7" type="ORF">BDV96DRAFT_616595</name>
</gene>
<dbReference type="GO" id="GO:0016020">
    <property type="term" value="C:membrane"/>
    <property type="evidence" value="ECO:0007669"/>
    <property type="project" value="UniProtKB-SubCell"/>
</dbReference>
<feature type="transmembrane region" description="Helical" evidence="6">
    <location>
        <begin position="332"/>
        <end position="350"/>
    </location>
</feature>
<evidence type="ECO:0000256" key="1">
    <source>
        <dbReference type="ARBA" id="ARBA00004141"/>
    </source>
</evidence>
<evidence type="ECO:0000313" key="8">
    <source>
        <dbReference type="Proteomes" id="UP000799770"/>
    </source>
</evidence>
<dbReference type="SUPFAM" id="SSF103473">
    <property type="entry name" value="MFS general substrate transporter"/>
    <property type="match status" value="1"/>
</dbReference>
<keyword evidence="5 6" id="KW-0472">Membrane</keyword>
<evidence type="ECO:0000256" key="4">
    <source>
        <dbReference type="ARBA" id="ARBA00022989"/>
    </source>
</evidence>